<organism evidence="1">
    <name type="scientific">viral metagenome</name>
    <dbReference type="NCBI Taxonomy" id="1070528"/>
    <lineage>
        <taxon>unclassified sequences</taxon>
        <taxon>metagenomes</taxon>
        <taxon>organismal metagenomes</taxon>
    </lineage>
</organism>
<proteinExistence type="predicted"/>
<accession>A0A6M3IDF1</accession>
<evidence type="ECO:0000313" key="2">
    <source>
        <dbReference type="EMBL" id="QJH99373.1"/>
    </source>
</evidence>
<dbReference type="EMBL" id="MT144785">
    <property type="protein sequence ID" value="QJH99373.1"/>
    <property type="molecule type" value="Genomic_DNA"/>
</dbReference>
<gene>
    <name evidence="1" type="ORF">MM415B02042_0009</name>
    <name evidence="2" type="ORF">TM448B01575_0010</name>
</gene>
<evidence type="ECO:0000313" key="1">
    <source>
        <dbReference type="EMBL" id="QJA55471.1"/>
    </source>
</evidence>
<reference evidence="1" key="1">
    <citation type="submission" date="2020-03" db="EMBL/GenBank/DDBJ databases">
        <title>The deep terrestrial virosphere.</title>
        <authorList>
            <person name="Holmfeldt K."/>
            <person name="Nilsson E."/>
            <person name="Simone D."/>
            <person name="Lopez-Fernandez M."/>
            <person name="Wu X."/>
            <person name="de Brujin I."/>
            <person name="Lundin D."/>
            <person name="Andersson A."/>
            <person name="Bertilsson S."/>
            <person name="Dopson M."/>
        </authorList>
    </citation>
    <scope>NUCLEOTIDE SEQUENCE</scope>
    <source>
        <strain evidence="1">MM415B02042</strain>
        <strain evidence="2">TM448B01575</strain>
    </source>
</reference>
<dbReference type="EMBL" id="MT141161">
    <property type="protein sequence ID" value="QJA55471.1"/>
    <property type="molecule type" value="Genomic_DNA"/>
</dbReference>
<name>A0A6M3IDF1_9ZZZZ</name>
<dbReference type="AlphaFoldDB" id="A0A6M3IDF1"/>
<protein>
    <submittedName>
        <fullName evidence="1">Putative chaperone</fullName>
    </submittedName>
</protein>
<sequence length="203" mass="23552">MAGRISDVERAQRLHVIDQFNQEGKTDYEISKDLGISIDVVKRLQAYLENLQKANISPKELAEKRSELYLELTQASAEARKLFDEYKIPQVCPRCNGTTFYTKMSLKTEKEYKITCDVCKGLGEIQRSFEANKFFQSWLEAIEKKAKLYGLDNQRNDAILQQFNFLSDKYIPEMKIVGKARELSEKLADKLKQDHESRIRDNG</sequence>